<dbReference type="Proteomes" id="UP000630445">
    <property type="component" value="Unassembled WGS sequence"/>
</dbReference>
<dbReference type="EMBL" id="JACBAF010002093">
    <property type="protein sequence ID" value="KAF7167994.1"/>
    <property type="molecule type" value="Genomic_DNA"/>
</dbReference>
<feature type="compositionally biased region" description="Low complexity" evidence="1">
    <location>
        <begin position="280"/>
        <end position="292"/>
    </location>
</feature>
<dbReference type="AlphaFoldDB" id="A0A8H6P5G9"/>
<evidence type="ECO:0000313" key="3">
    <source>
        <dbReference type="EMBL" id="KAF7167994.1"/>
    </source>
</evidence>
<feature type="region of interest" description="Disordered" evidence="1">
    <location>
        <begin position="49"/>
        <end position="76"/>
    </location>
</feature>
<evidence type="ECO:0000313" key="4">
    <source>
        <dbReference type="Proteomes" id="UP000630445"/>
    </source>
</evidence>
<feature type="compositionally biased region" description="Basic residues" evidence="1">
    <location>
        <begin position="229"/>
        <end position="246"/>
    </location>
</feature>
<sequence length="305" mass="34001">MFDLPDAKRVRRDELLSRDSTSRSPSPQQDSSFQDVHQRLGALLNLDALIAPAESTAPAPRSQDDGHQQEDEEQEFEFRLFSAPAAPISTIKDEKTAATEGGEKAVSGGTQKLRIRLRSPTPGAVDGEGRFLNPFRGWQYYFTTPELLTGSGAKEDSASASTGRRKQFEEVAVTGQQLLGWSEVSWPGCHLPWRVIHLNRQHTRLPPASEDPTAVATICLTNPPTKDPKSRKKPGKKRRIQLRKRIKAAEEGKEREAEKRNRKNRERKIKRRQKARELKAAAAAASEQSQDAAEVEMNDSSDVSD</sequence>
<comment type="caution">
    <text evidence="2">The sequence shown here is derived from an EMBL/GenBank/DDBJ whole genome shotgun (WGS) entry which is preliminary data.</text>
</comment>
<dbReference type="OrthoDB" id="5425061at2759"/>
<feature type="region of interest" description="Disordered" evidence="1">
    <location>
        <begin position="1"/>
        <end position="37"/>
    </location>
</feature>
<name>A0A8H6P5G9_9EURO</name>
<dbReference type="InterPro" id="IPR018555">
    <property type="entry name" value="C630.06c-like"/>
</dbReference>
<feature type="compositionally biased region" description="Basic residues" evidence="1">
    <location>
        <begin position="260"/>
        <end position="274"/>
    </location>
</feature>
<evidence type="ECO:0000313" key="2">
    <source>
        <dbReference type="EMBL" id="KAF7117962.1"/>
    </source>
</evidence>
<feature type="compositionally biased region" description="Acidic residues" evidence="1">
    <location>
        <begin position="293"/>
        <end position="305"/>
    </location>
</feature>
<feature type="compositionally biased region" description="Basic and acidic residues" evidence="1">
    <location>
        <begin position="247"/>
        <end position="259"/>
    </location>
</feature>
<dbReference type="Proteomes" id="UP000662466">
    <property type="component" value="Unassembled WGS sequence"/>
</dbReference>
<feature type="compositionally biased region" description="Low complexity" evidence="1">
    <location>
        <begin position="22"/>
        <end position="32"/>
    </location>
</feature>
<gene>
    <name evidence="2" type="ORF">CNMCM5793_007312</name>
    <name evidence="3" type="ORF">CNMCM6106_003316</name>
</gene>
<feature type="region of interest" description="Disordered" evidence="1">
    <location>
        <begin position="218"/>
        <end position="305"/>
    </location>
</feature>
<reference evidence="2" key="1">
    <citation type="submission" date="2020-06" db="EMBL/GenBank/DDBJ databases">
        <title>Draft genome sequences of strains closely related to Aspergillus parafelis and Aspergillus hiratsukae.</title>
        <authorList>
            <person name="Dos Santos R.A.C."/>
            <person name="Rivero-Menendez O."/>
            <person name="Steenwyk J.L."/>
            <person name="Mead M.E."/>
            <person name="Goldman G.H."/>
            <person name="Alastruey-Izquierdo A."/>
            <person name="Rokas A."/>
        </authorList>
    </citation>
    <scope>NUCLEOTIDE SEQUENCE</scope>
    <source>
        <strain evidence="2">CNM-CM5793</strain>
        <strain evidence="3">CNM-CM6106</strain>
    </source>
</reference>
<evidence type="ECO:0000256" key="1">
    <source>
        <dbReference type="SAM" id="MobiDB-lite"/>
    </source>
</evidence>
<dbReference type="EMBL" id="JACBAD010002079">
    <property type="protein sequence ID" value="KAF7117962.1"/>
    <property type="molecule type" value="Genomic_DNA"/>
</dbReference>
<accession>A0A8H6P5G9</accession>
<protein>
    <submittedName>
        <fullName evidence="2">Uncharacterized protein</fullName>
    </submittedName>
</protein>
<dbReference type="Pfam" id="PF09428">
    <property type="entry name" value="DUF2011"/>
    <property type="match status" value="1"/>
</dbReference>
<proteinExistence type="predicted"/>
<feature type="compositionally biased region" description="Basic and acidic residues" evidence="1">
    <location>
        <begin position="1"/>
        <end position="21"/>
    </location>
</feature>
<keyword evidence="4" id="KW-1185">Reference proteome</keyword>
<organism evidence="2 4">
    <name type="scientific">Aspergillus hiratsukae</name>
    <dbReference type="NCBI Taxonomy" id="1194566"/>
    <lineage>
        <taxon>Eukaryota</taxon>
        <taxon>Fungi</taxon>
        <taxon>Dikarya</taxon>
        <taxon>Ascomycota</taxon>
        <taxon>Pezizomycotina</taxon>
        <taxon>Eurotiomycetes</taxon>
        <taxon>Eurotiomycetidae</taxon>
        <taxon>Eurotiales</taxon>
        <taxon>Aspergillaceae</taxon>
        <taxon>Aspergillus</taxon>
        <taxon>Aspergillus subgen. Fumigati</taxon>
    </lineage>
</organism>